<dbReference type="AlphaFoldDB" id="A0AAN6S327"/>
<accession>A0AAN6S327</accession>
<reference evidence="3" key="1">
    <citation type="journal article" date="2023" name="Mol. Phylogenet. Evol.">
        <title>Genome-scale phylogeny and comparative genomics of the fungal order Sordariales.</title>
        <authorList>
            <person name="Hensen N."/>
            <person name="Bonometti L."/>
            <person name="Westerberg I."/>
            <person name="Brannstrom I.O."/>
            <person name="Guillou S."/>
            <person name="Cros-Aarteil S."/>
            <person name="Calhoun S."/>
            <person name="Haridas S."/>
            <person name="Kuo A."/>
            <person name="Mondo S."/>
            <person name="Pangilinan J."/>
            <person name="Riley R."/>
            <person name="LaButti K."/>
            <person name="Andreopoulos B."/>
            <person name="Lipzen A."/>
            <person name="Chen C."/>
            <person name="Yan M."/>
            <person name="Daum C."/>
            <person name="Ng V."/>
            <person name="Clum A."/>
            <person name="Steindorff A."/>
            <person name="Ohm R.A."/>
            <person name="Martin F."/>
            <person name="Silar P."/>
            <person name="Natvig D.O."/>
            <person name="Lalanne C."/>
            <person name="Gautier V."/>
            <person name="Ament-Velasquez S.L."/>
            <person name="Kruys A."/>
            <person name="Hutchinson M.I."/>
            <person name="Powell A.J."/>
            <person name="Barry K."/>
            <person name="Miller A.N."/>
            <person name="Grigoriev I.V."/>
            <person name="Debuchy R."/>
            <person name="Gladieux P."/>
            <person name="Hiltunen Thoren M."/>
            <person name="Johannesson H."/>
        </authorList>
    </citation>
    <scope>NUCLEOTIDE SEQUENCE [LARGE SCALE GENOMIC DNA]</scope>
    <source>
        <strain evidence="3">CBS 340.73</strain>
    </source>
</reference>
<evidence type="ECO:0008006" key="4">
    <source>
        <dbReference type="Google" id="ProtNLM"/>
    </source>
</evidence>
<evidence type="ECO:0000256" key="1">
    <source>
        <dbReference type="SAM" id="SignalP"/>
    </source>
</evidence>
<feature type="chain" id="PRO_5042950885" description="Secreted protein" evidence="1">
    <location>
        <begin position="23"/>
        <end position="195"/>
    </location>
</feature>
<name>A0AAN6S327_9PEZI</name>
<protein>
    <recommendedName>
        <fullName evidence="4">Secreted protein</fullName>
    </recommendedName>
</protein>
<keyword evidence="1" id="KW-0732">Signal</keyword>
<dbReference type="PANTHER" id="PTHR38847:SF1">
    <property type="entry name" value="PSEUDOURIDINE SYNTHASE RSUA_RLUA-LIKE DOMAIN-CONTAINING PROTEIN"/>
    <property type="match status" value="1"/>
</dbReference>
<evidence type="ECO:0000313" key="2">
    <source>
        <dbReference type="EMBL" id="KAK3938734.1"/>
    </source>
</evidence>
<dbReference type="PANTHER" id="PTHR38847">
    <property type="match status" value="1"/>
</dbReference>
<sequence length="195" mass="20909">MGAFSRMTVLLAAAAYSSLVTADPATPRITSITYSGNGCPNNPDRSGDFNGPTFAYRRFVAAYPGTNQTVNCEVHIQATGASAGWQVALSDNWIKGHVVLDPGTQLDYWTTSYFSQDAANTGTVQNKIVNNGASTTDQAVTLHQDCAASRVWSLCIGDDGSPGILNVNFRGALSGGGKGYFEVFTESWDFDWRRC</sequence>
<proteinExistence type="predicted"/>
<dbReference type="Proteomes" id="UP001303473">
    <property type="component" value="Unassembled WGS sequence"/>
</dbReference>
<evidence type="ECO:0000313" key="3">
    <source>
        <dbReference type="Proteomes" id="UP001303473"/>
    </source>
</evidence>
<organism evidence="2 3">
    <name type="scientific">Diplogelasinospora grovesii</name>
    <dbReference type="NCBI Taxonomy" id="303347"/>
    <lineage>
        <taxon>Eukaryota</taxon>
        <taxon>Fungi</taxon>
        <taxon>Dikarya</taxon>
        <taxon>Ascomycota</taxon>
        <taxon>Pezizomycotina</taxon>
        <taxon>Sordariomycetes</taxon>
        <taxon>Sordariomycetidae</taxon>
        <taxon>Sordariales</taxon>
        <taxon>Diplogelasinosporaceae</taxon>
        <taxon>Diplogelasinospora</taxon>
    </lineage>
</organism>
<gene>
    <name evidence="2" type="ORF">QBC46DRAFT_264707</name>
</gene>
<keyword evidence="3" id="KW-1185">Reference proteome</keyword>
<dbReference type="Pfam" id="PF14273">
    <property type="entry name" value="DUF4360"/>
    <property type="match status" value="1"/>
</dbReference>
<dbReference type="EMBL" id="MU853823">
    <property type="protein sequence ID" value="KAK3938734.1"/>
    <property type="molecule type" value="Genomic_DNA"/>
</dbReference>
<feature type="signal peptide" evidence="1">
    <location>
        <begin position="1"/>
        <end position="22"/>
    </location>
</feature>
<dbReference type="InterPro" id="IPR025649">
    <property type="entry name" value="DUF4360"/>
</dbReference>
<comment type="caution">
    <text evidence="2">The sequence shown here is derived from an EMBL/GenBank/DDBJ whole genome shotgun (WGS) entry which is preliminary data.</text>
</comment>